<evidence type="ECO:0000256" key="4">
    <source>
        <dbReference type="ARBA" id="ARBA00022989"/>
    </source>
</evidence>
<dbReference type="RefSeq" id="XP_011493844.1">
    <property type="nucleotide sequence ID" value="XM_011495542.1"/>
</dbReference>
<evidence type="ECO:0000256" key="6">
    <source>
        <dbReference type="SAM" id="Phobius"/>
    </source>
</evidence>
<dbReference type="InterPro" id="IPR013604">
    <property type="entry name" value="7TM_chemorcpt"/>
</dbReference>
<accession>A0AAJ6YB04</accession>
<evidence type="ECO:0000313" key="8">
    <source>
        <dbReference type="RefSeq" id="XP_011493844.1"/>
    </source>
</evidence>
<feature type="transmembrane region" description="Helical" evidence="6">
    <location>
        <begin position="161"/>
        <end position="183"/>
    </location>
</feature>
<proteinExistence type="predicted"/>
<feature type="transmembrane region" description="Helical" evidence="6">
    <location>
        <begin position="102"/>
        <end position="124"/>
    </location>
</feature>
<dbReference type="Proteomes" id="UP000695007">
    <property type="component" value="Unplaced"/>
</dbReference>
<reference evidence="8" key="1">
    <citation type="submission" date="2025-08" db="UniProtKB">
        <authorList>
            <consortium name="RefSeq"/>
        </authorList>
    </citation>
    <scope>IDENTIFICATION</scope>
</reference>
<dbReference type="GO" id="GO:0050909">
    <property type="term" value="P:sensory perception of taste"/>
    <property type="evidence" value="ECO:0007669"/>
    <property type="project" value="InterPro"/>
</dbReference>
<keyword evidence="3 6" id="KW-0812">Transmembrane</keyword>
<dbReference type="Pfam" id="PF08395">
    <property type="entry name" value="7tm_7"/>
    <property type="match status" value="1"/>
</dbReference>
<dbReference type="AlphaFoldDB" id="A0AAJ6YB04"/>
<comment type="subcellular location">
    <subcellularLocation>
        <location evidence="1">Cell membrane</location>
        <topology evidence="1">Multi-pass membrane protein</topology>
    </subcellularLocation>
</comment>
<feature type="transmembrane region" description="Helical" evidence="6">
    <location>
        <begin position="68"/>
        <end position="90"/>
    </location>
</feature>
<evidence type="ECO:0000256" key="3">
    <source>
        <dbReference type="ARBA" id="ARBA00022692"/>
    </source>
</evidence>
<keyword evidence="4 6" id="KW-1133">Transmembrane helix</keyword>
<organism evidence="7 8">
    <name type="scientific">Ceratosolen solmsi marchali</name>
    <dbReference type="NCBI Taxonomy" id="326594"/>
    <lineage>
        <taxon>Eukaryota</taxon>
        <taxon>Metazoa</taxon>
        <taxon>Ecdysozoa</taxon>
        <taxon>Arthropoda</taxon>
        <taxon>Hexapoda</taxon>
        <taxon>Insecta</taxon>
        <taxon>Pterygota</taxon>
        <taxon>Neoptera</taxon>
        <taxon>Endopterygota</taxon>
        <taxon>Hymenoptera</taxon>
        <taxon>Apocrita</taxon>
        <taxon>Proctotrupomorpha</taxon>
        <taxon>Chalcidoidea</taxon>
        <taxon>Agaonidae</taxon>
        <taxon>Agaoninae</taxon>
        <taxon>Ceratosolen</taxon>
    </lineage>
</organism>
<gene>
    <name evidence="8" type="primary">LOC105359066</name>
</gene>
<evidence type="ECO:0000256" key="2">
    <source>
        <dbReference type="ARBA" id="ARBA00022475"/>
    </source>
</evidence>
<dbReference type="GO" id="GO:0005886">
    <property type="term" value="C:plasma membrane"/>
    <property type="evidence" value="ECO:0007669"/>
    <property type="project" value="UniProtKB-SubCell"/>
</dbReference>
<name>A0AAJ6YB04_9HYME</name>
<sequence length="254" mass="29291">MSPETWRGSRPRAYGNRKEQPWRSIYVWDSRMPPLYEVMRPAFRVLRVFGLAPYVLSKDGSSARMRVCNVYCLHSLVSACVYFDCTYRLLKIYENMHLELSTGASIIIYEIFLNVFVVTSDLVLDIARRGRIVNLCNRLANFDTALGIIWKPPPRILRKRLIGFIIANILIWSVIVDLSARSFKDTYLNMIRHTIIYLATAVGIFKFCGAILLLEQRFGQLNNLALRDGPNIFAEVKSTQAKSKSKFPRFNKLL</sequence>
<evidence type="ECO:0000313" key="7">
    <source>
        <dbReference type="Proteomes" id="UP000695007"/>
    </source>
</evidence>
<keyword evidence="5 6" id="KW-0472">Membrane</keyword>
<keyword evidence="7" id="KW-1185">Reference proteome</keyword>
<protein>
    <submittedName>
        <fullName evidence="8">Uncharacterized protein LOC105359066</fullName>
    </submittedName>
</protein>
<feature type="transmembrane region" description="Helical" evidence="6">
    <location>
        <begin position="195"/>
        <end position="214"/>
    </location>
</feature>
<dbReference type="GeneID" id="105359066"/>
<keyword evidence="2" id="KW-1003">Cell membrane</keyword>
<evidence type="ECO:0000256" key="5">
    <source>
        <dbReference type="ARBA" id="ARBA00023136"/>
    </source>
</evidence>
<evidence type="ECO:0000256" key="1">
    <source>
        <dbReference type="ARBA" id="ARBA00004651"/>
    </source>
</evidence>
<dbReference type="KEGG" id="csol:105359066"/>